<dbReference type="InterPro" id="IPR045009">
    <property type="entry name" value="CASPL-5"/>
</dbReference>
<keyword evidence="6 8" id="KW-1133">Transmembrane helix</keyword>
<dbReference type="InterPro" id="IPR006702">
    <property type="entry name" value="CASP_dom"/>
</dbReference>
<sequence>MEEVSVPERWHQRQFCFAIGSDCFRLRFSLFMSFRVEFYGYSSFWYFLISSYPPIELDQFVLLGGSNGLVIPWSTTLALVDAYSILLNYVPRQPKIMWVVIIGDWVLSFLSLAAACSTAGVIDLLLDTGQPYCPVKLCRRYQMSAATAFLSWFLSFASSLFNLWLLPSL</sequence>
<evidence type="ECO:0000256" key="5">
    <source>
        <dbReference type="ARBA" id="ARBA00022692"/>
    </source>
</evidence>
<evidence type="ECO:0000256" key="6">
    <source>
        <dbReference type="ARBA" id="ARBA00022989"/>
    </source>
</evidence>
<evidence type="ECO:0000256" key="8">
    <source>
        <dbReference type="RuleBase" id="RU361233"/>
    </source>
</evidence>
<dbReference type="Pfam" id="PF04535">
    <property type="entry name" value="CASP_dom"/>
    <property type="match status" value="1"/>
</dbReference>
<name>A0ABQ8HQ75_9ROSI</name>
<keyword evidence="7 8" id="KW-0472">Membrane</keyword>
<accession>A0ABQ8HQ75</accession>
<protein>
    <recommendedName>
        <fullName evidence="8">CASP-like protein</fullName>
    </recommendedName>
</protein>
<dbReference type="PANTHER" id="PTHR32021:SF30">
    <property type="entry name" value="CASP-LIKE PROTEIN 5C1"/>
    <property type="match status" value="1"/>
</dbReference>
<feature type="transmembrane region" description="Helical" evidence="8">
    <location>
        <begin position="96"/>
        <end position="122"/>
    </location>
</feature>
<feature type="transmembrane region" description="Helical" evidence="8">
    <location>
        <begin position="69"/>
        <end position="89"/>
    </location>
</feature>
<evidence type="ECO:0000256" key="7">
    <source>
        <dbReference type="ARBA" id="ARBA00023136"/>
    </source>
</evidence>
<keyword evidence="5 8" id="KW-0812">Transmembrane</keyword>
<feature type="transmembrane region" description="Helical" evidence="8">
    <location>
        <begin position="142"/>
        <end position="166"/>
    </location>
</feature>
<evidence type="ECO:0000256" key="2">
    <source>
        <dbReference type="ARBA" id="ARBA00007651"/>
    </source>
</evidence>
<evidence type="ECO:0000256" key="1">
    <source>
        <dbReference type="ARBA" id="ARBA00004651"/>
    </source>
</evidence>
<comment type="similarity">
    <text evidence="2 8">Belongs to the Casparian strip membrane proteins (CASP) family.</text>
</comment>
<evidence type="ECO:0000256" key="3">
    <source>
        <dbReference type="ARBA" id="ARBA00011489"/>
    </source>
</evidence>
<evidence type="ECO:0000259" key="9">
    <source>
        <dbReference type="Pfam" id="PF04535"/>
    </source>
</evidence>
<evidence type="ECO:0000313" key="10">
    <source>
        <dbReference type="EMBL" id="KAH7566495.1"/>
    </source>
</evidence>
<feature type="transmembrane region" description="Helical" evidence="8">
    <location>
        <begin position="28"/>
        <end position="49"/>
    </location>
</feature>
<organism evidence="10 11">
    <name type="scientific">Xanthoceras sorbifolium</name>
    <dbReference type="NCBI Taxonomy" id="99658"/>
    <lineage>
        <taxon>Eukaryota</taxon>
        <taxon>Viridiplantae</taxon>
        <taxon>Streptophyta</taxon>
        <taxon>Embryophyta</taxon>
        <taxon>Tracheophyta</taxon>
        <taxon>Spermatophyta</taxon>
        <taxon>Magnoliopsida</taxon>
        <taxon>eudicotyledons</taxon>
        <taxon>Gunneridae</taxon>
        <taxon>Pentapetalae</taxon>
        <taxon>rosids</taxon>
        <taxon>malvids</taxon>
        <taxon>Sapindales</taxon>
        <taxon>Sapindaceae</taxon>
        <taxon>Xanthoceroideae</taxon>
        <taxon>Xanthoceras</taxon>
    </lineage>
</organism>
<comment type="subunit">
    <text evidence="3 8">Homodimer and heterodimers.</text>
</comment>
<comment type="subcellular location">
    <subcellularLocation>
        <location evidence="1 8">Cell membrane</location>
        <topology evidence="1 8">Multi-pass membrane protein</topology>
    </subcellularLocation>
</comment>
<proteinExistence type="inferred from homology"/>
<feature type="domain" description="Casparian strip membrane protein" evidence="9">
    <location>
        <begin position="57"/>
        <end position="154"/>
    </location>
</feature>
<evidence type="ECO:0000256" key="4">
    <source>
        <dbReference type="ARBA" id="ARBA00022475"/>
    </source>
</evidence>
<keyword evidence="4 8" id="KW-1003">Cell membrane</keyword>
<reference evidence="10 11" key="1">
    <citation type="submission" date="2021-02" db="EMBL/GenBank/DDBJ databases">
        <title>Plant Genome Project.</title>
        <authorList>
            <person name="Zhang R.-G."/>
        </authorList>
    </citation>
    <scope>NUCLEOTIDE SEQUENCE [LARGE SCALE GENOMIC DNA]</scope>
    <source>
        <tissue evidence="10">Leaves</tissue>
    </source>
</reference>
<dbReference type="EMBL" id="JAFEMO010000008">
    <property type="protein sequence ID" value="KAH7566495.1"/>
    <property type="molecule type" value="Genomic_DNA"/>
</dbReference>
<dbReference type="Proteomes" id="UP000827721">
    <property type="component" value="Unassembled WGS sequence"/>
</dbReference>
<dbReference type="PANTHER" id="PTHR32021">
    <property type="entry name" value="CASP-LIKE PROTEIN 5B3"/>
    <property type="match status" value="1"/>
</dbReference>
<comment type="caution">
    <text evidence="10">The sequence shown here is derived from an EMBL/GenBank/DDBJ whole genome shotgun (WGS) entry which is preliminary data.</text>
</comment>
<keyword evidence="11" id="KW-1185">Reference proteome</keyword>
<gene>
    <name evidence="10" type="ORF">JRO89_XS08G0172400</name>
</gene>
<evidence type="ECO:0000313" key="11">
    <source>
        <dbReference type="Proteomes" id="UP000827721"/>
    </source>
</evidence>